<dbReference type="AlphaFoldDB" id="A0A419WMR9"/>
<sequence>MGKELEEILRREEKILEKEEKLLQKEELILKKEQELLQLINNFTHKFSRIYNIIEEPIETDKNITINVNIINNNIKK</sequence>
<proteinExistence type="predicted"/>
<keyword evidence="1" id="KW-0175">Coiled coil</keyword>
<keyword evidence="3" id="KW-1185">Reference proteome</keyword>
<dbReference type="EMBL" id="RAPQ01000012">
    <property type="protein sequence ID" value="RKD96747.1"/>
    <property type="molecule type" value="Genomic_DNA"/>
</dbReference>
<name>A0A419WMR9_9BACT</name>
<accession>A0A419WMR9</accession>
<reference evidence="2 3" key="1">
    <citation type="submission" date="2018-09" db="EMBL/GenBank/DDBJ databases">
        <title>Genomic Encyclopedia of Archaeal and Bacterial Type Strains, Phase II (KMG-II): from individual species to whole genera.</title>
        <authorList>
            <person name="Goeker M."/>
        </authorList>
    </citation>
    <scope>NUCLEOTIDE SEQUENCE [LARGE SCALE GENOMIC DNA]</scope>
    <source>
        <strain evidence="2 3">DSM 21950</strain>
    </source>
</reference>
<dbReference type="RefSeq" id="WP_120241404.1">
    <property type="nucleotide sequence ID" value="NZ_RAPQ01000012.1"/>
</dbReference>
<dbReference type="Proteomes" id="UP000284531">
    <property type="component" value="Unassembled WGS sequence"/>
</dbReference>
<evidence type="ECO:0000313" key="3">
    <source>
        <dbReference type="Proteomes" id="UP000284531"/>
    </source>
</evidence>
<evidence type="ECO:0000313" key="2">
    <source>
        <dbReference type="EMBL" id="RKD96747.1"/>
    </source>
</evidence>
<gene>
    <name evidence="2" type="ORF">BXY64_3693</name>
</gene>
<protein>
    <submittedName>
        <fullName evidence="2">Uncharacterized protein</fullName>
    </submittedName>
</protein>
<feature type="coiled-coil region" evidence="1">
    <location>
        <begin position="2"/>
        <end position="42"/>
    </location>
</feature>
<organism evidence="2 3">
    <name type="scientific">Marinifilum flexuosum</name>
    <dbReference type="NCBI Taxonomy" id="1117708"/>
    <lineage>
        <taxon>Bacteria</taxon>
        <taxon>Pseudomonadati</taxon>
        <taxon>Bacteroidota</taxon>
        <taxon>Bacteroidia</taxon>
        <taxon>Marinilabiliales</taxon>
        <taxon>Marinifilaceae</taxon>
    </lineage>
</organism>
<comment type="caution">
    <text evidence="2">The sequence shown here is derived from an EMBL/GenBank/DDBJ whole genome shotgun (WGS) entry which is preliminary data.</text>
</comment>
<evidence type="ECO:0000256" key="1">
    <source>
        <dbReference type="SAM" id="Coils"/>
    </source>
</evidence>